<evidence type="ECO:0000313" key="2">
    <source>
        <dbReference type="Proteomes" id="UP001187343"/>
    </source>
</evidence>
<gene>
    <name evidence="1" type="ORF">Q8A67_018381</name>
</gene>
<evidence type="ECO:0000313" key="1">
    <source>
        <dbReference type="EMBL" id="KAK2881113.1"/>
    </source>
</evidence>
<comment type="caution">
    <text evidence="1">The sequence shown here is derived from an EMBL/GenBank/DDBJ whole genome shotgun (WGS) entry which is preliminary data.</text>
</comment>
<dbReference type="Proteomes" id="UP001187343">
    <property type="component" value="Unassembled WGS sequence"/>
</dbReference>
<sequence>MPAILLFVVTNVSARPHLIVIVMAVEHLIFEIITCHMLPIIRIVMRPNGPPTSFLLIKQTKLASPARVSNRNIWFRFPLYAGEGA</sequence>
<name>A0AA88THB3_9TELE</name>
<organism evidence="1 2">
    <name type="scientific">Cirrhinus molitorella</name>
    <name type="common">mud carp</name>
    <dbReference type="NCBI Taxonomy" id="172907"/>
    <lineage>
        <taxon>Eukaryota</taxon>
        <taxon>Metazoa</taxon>
        <taxon>Chordata</taxon>
        <taxon>Craniata</taxon>
        <taxon>Vertebrata</taxon>
        <taxon>Euteleostomi</taxon>
        <taxon>Actinopterygii</taxon>
        <taxon>Neopterygii</taxon>
        <taxon>Teleostei</taxon>
        <taxon>Ostariophysi</taxon>
        <taxon>Cypriniformes</taxon>
        <taxon>Cyprinidae</taxon>
        <taxon>Labeoninae</taxon>
        <taxon>Labeonini</taxon>
        <taxon>Cirrhinus</taxon>
    </lineage>
</organism>
<reference evidence="1" key="1">
    <citation type="submission" date="2023-08" db="EMBL/GenBank/DDBJ databases">
        <title>Chromosome-level Genome Assembly of mud carp (Cirrhinus molitorella).</title>
        <authorList>
            <person name="Liu H."/>
        </authorList>
    </citation>
    <scope>NUCLEOTIDE SEQUENCE</scope>
    <source>
        <strain evidence="1">Prfri</strain>
        <tissue evidence="1">Muscle</tissue>
    </source>
</reference>
<protein>
    <submittedName>
        <fullName evidence="1">Uncharacterized protein</fullName>
    </submittedName>
</protein>
<keyword evidence="2" id="KW-1185">Reference proteome</keyword>
<proteinExistence type="predicted"/>
<dbReference type="EMBL" id="JAUYZG010000018">
    <property type="protein sequence ID" value="KAK2881113.1"/>
    <property type="molecule type" value="Genomic_DNA"/>
</dbReference>
<accession>A0AA88THB3</accession>
<dbReference type="AlphaFoldDB" id="A0AA88THB3"/>